<protein>
    <submittedName>
        <fullName evidence="1">Uncharacterized protein</fullName>
    </submittedName>
</protein>
<evidence type="ECO:0000313" key="1">
    <source>
        <dbReference type="EMBL" id="KAE8953321.1"/>
    </source>
</evidence>
<name>A0A6A3G998_9STRA</name>
<accession>A0A6A3G998</accession>
<evidence type="ECO:0000313" key="2">
    <source>
        <dbReference type="Proteomes" id="UP000460718"/>
    </source>
</evidence>
<dbReference type="AlphaFoldDB" id="A0A6A3G998"/>
<dbReference type="EMBL" id="QXFW01010002">
    <property type="protein sequence ID" value="KAE8953321.1"/>
    <property type="molecule type" value="Genomic_DNA"/>
</dbReference>
<comment type="caution">
    <text evidence="1">The sequence shown here is derived from an EMBL/GenBank/DDBJ whole genome shotgun (WGS) entry which is preliminary data.</text>
</comment>
<reference evidence="1 2" key="1">
    <citation type="submission" date="2018-09" db="EMBL/GenBank/DDBJ databases">
        <title>Genomic investigation of the strawberry pathogen Phytophthora fragariae indicates pathogenicity is determined by transcriptional variation in three key races.</title>
        <authorList>
            <person name="Adams T.M."/>
            <person name="Armitage A.D."/>
            <person name="Sobczyk M.K."/>
            <person name="Bates H.J."/>
            <person name="Dunwell J.M."/>
            <person name="Nellist C.F."/>
            <person name="Harrison R.J."/>
        </authorList>
    </citation>
    <scope>NUCLEOTIDE SEQUENCE [LARGE SCALE GENOMIC DNA]</scope>
    <source>
        <strain evidence="1 2">SCRP245</strain>
    </source>
</reference>
<gene>
    <name evidence="1" type="ORF">PF011_g32443</name>
</gene>
<dbReference type="Proteomes" id="UP000460718">
    <property type="component" value="Unassembled WGS sequence"/>
</dbReference>
<sequence length="100" mass="10610">MVLSRAVHARTLSSQLAFAVTSASLHISASSAVCPTSFGLAQSTMRVAMSCLTCIGFQTPSNMWDFRAISSVIFSTVGVCALTRSLQVPARSWVVDIRVG</sequence>
<organism evidence="1 2">
    <name type="scientific">Phytophthora fragariae</name>
    <dbReference type="NCBI Taxonomy" id="53985"/>
    <lineage>
        <taxon>Eukaryota</taxon>
        <taxon>Sar</taxon>
        <taxon>Stramenopiles</taxon>
        <taxon>Oomycota</taxon>
        <taxon>Peronosporomycetes</taxon>
        <taxon>Peronosporales</taxon>
        <taxon>Peronosporaceae</taxon>
        <taxon>Phytophthora</taxon>
    </lineage>
</organism>
<proteinExistence type="predicted"/>